<organism evidence="2 3">
    <name type="scientific">Sinanodonta woodiana</name>
    <name type="common">Chinese pond mussel</name>
    <name type="synonym">Anodonta woodiana</name>
    <dbReference type="NCBI Taxonomy" id="1069815"/>
    <lineage>
        <taxon>Eukaryota</taxon>
        <taxon>Metazoa</taxon>
        <taxon>Spiralia</taxon>
        <taxon>Lophotrochozoa</taxon>
        <taxon>Mollusca</taxon>
        <taxon>Bivalvia</taxon>
        <taxon>Autobranchia</taxon>
        <taxon>Heteroconchia</taxon>
        <taxon>Palaeoheterodonta</taxon>
        <taxon>Unionida</taxon>
        <taxon>Unionoidea</taxon>
        <taxon>Unionidae</taxon>
        <taxon>Unioninae</taxon>
        <taxon>Sinanodonta</taxon>
    </lineage>
</organism>
<dbReference type="EMBL" id="JBJQND010000015">
    <property type="protein sequence ID" value="KAL3853230.1"/>
    <property type="molecule type" value="Genomic_DNA"/>
</dbReference>
<feature type="region of interest" description="Disordered" evidence="1">
    <location>
        <begin position="149"/>
        <end position="240"/>
    </location>
</feature>
<dbReference type="Proteomes" id="UP001634394">
    <property type="component" value="Unassembled WGS sequence"/>
</dbReference>
<evidence type="ECO:0000256" key="1">
    <source>
        <dbReference type="SAM" id="MobiDB-lite"/>
    </source>
</evidence>
<evidence type="ECO:0000313" key="2">
    <source>
        <dbReference type="EMBL" id="KAL3853230.1"/>
    </source>
</evidence>
<evidence type="ECO:0000313" key="3">
    <source>
        <dbReference type="Proteomes" id="UP001634394"/>
    </source>
</evidence>
<dbReference type="AlphaFoldDB" id="A0ABD3UVU6"/>
<feature type="compositionally biased region" description="Basic and acidic residues" evidence="1">
    <location>
        <begin position="257"/>
        <end position="270"/>
    </location>
</feature>
<gene>
    <name evidence="2" type="ORF">ACJMK2_016786</name>
</gene>
<sequence>MELLVGSRGRNPVKELHVLLGHKIRLDDLVNCLVTSLKQHKPRGLWTLTDYESVLKSLRYQLIAATLSYTPVQSTPRIEVQGNQSSLFSDDPWRVRIRLRRSDEQIIEESERKLGQRLLEKGDRITRGELSQLLAEHLKSVEQLQNASESRKIQESGDSCLSEARFSPVSDRSDKTLTPSLSEPDLAKFSGGVSVKSKHKGHDQMNRFGKQCSSSSSKSGLPPIGRRKGGNVDELVSASSKKVSSIDTNSEILSHWGESEPVHSSPESRPKYRKSLNESGIDSEGEDNDLSSFEDEEYRLNTEFVEAFYILWDTLTYDDICELLADYRKRQDVILLPYEKALKGKESKSIVKTFVLCRSRCKITPSLKNVHSNNISVFHLIRPNVSFRGTDTLKK</sequence>
<keyword evidence="3" id="KW-1185">Reference proteome</keyword>
<accession>A0ABD3UVU6</accession>
<reference evidence="2 3" key="1">
    <citation type="submission" date="2024-11" db="EMBL/GenBank/DDBJ databases">
        <title>Chromosome-level genome assembly of the freshwater bivalve Anodonta woodiana.</title>
        <authorList>
            <person name="Chen X."/>
        </authorList>
    </citation>
    <scope>NUCLEOTIDE SEQUENCE [LARGE SCALE GENOMIC DNA]</scope>
    <source>
        <strain evidence="2">MN2024</strain>
        <tissue evidence="2">Gills</tissue>
    </source>
</reference>
<feature type="region of interest" description="Disordered" evidence="1">
    <location>
        <begin position="254"/>
        <end position="289"/>
    </location>
</feature>
<protein>
    <submittedName>
        <fullName evidence="2">Uncharacterized protein</fullName>
    </submittedName>
</protein>
<proteinExistence type="predicted"/>
<name>A0ABD3UVU6_SINWO</name>
<comment type="caution">
    <text evidence="2">The sequence shown here is derived from an EMBL/GenBank/DDBJ whole genome shotgun (WGS) entry which is preliminary data.</text>
</comment>